<evidence type="ECO:0000256" key="7">
    <source>
        <dbReference type="ARBA" id="ARBA00022989"/>
    </source>
</evidence>
<keyword evidence="16" id="KW-1185">Reference proteome</keyword>
<dbReference type="AlphaFoldDB" id="A0A2D0RDH6"/>
<protein>
    <submittedName>
        <fullName evidence="17">Mucolipin-3 isoform X2</fullName>
    </submittedName>
</protein>
<dbReference type="OrthoDB" id="263481at2759"/>
<feature type="transmembrane region" description="Helical" evidence="13">
    <location>
        <begin position="198"/>
        <end position="219"/>
    </location>
</feature>
<dbReference type="PANTHER" id="PTHR12127">
    <property type="entry name" value="MUCOLIPIN"/>
    <property type="match status" value="1"/>
</dbReference>
<dbReference type="GO" id="GO:0010008">
    <property type="term" value="C:endosome membrane"/>
    <property type="evidence" value="ECO:0007669"/>
    <property type="project" value="UniProtKB-SubCell"/>
</dbReference>
<dbReference type="GO" id="GO:0005886">
    <property type="term" value="C:plasma membrane"/>
    <property type="evidence" value="ECO:0007669"/>
    <property type="project" value="UniProtKB-SubCell"/>
</dbReference>
<evidence type="ECO:0000256" key="9">
    <source>
        <dbReference type="ARBA" id="ARBA00023136"/>
    </source>
</evidence>
<feature type="domain" description="Mucolipin extracytosolic" evidence="15">
    <location>
        <begin position="48"/>
        <end position="184"/>
    </location>
</feature>
<keyword evidence="6" id="KW-0967">Endosome</keyword>
<keyword evidence="4" id="KW-1003">Cell membrane</keyword>
<evidence type="ECO:0000256" key="13">
    <source>
        <dbReference type="SAM" id="Phobius"/>
    </source>
</evidence>
<dbReference type="CTD" id="100334819"/>
<keyword evidence="10" id="KW-1015">Disulfide bond</keyword>
<dbReference type="InterPro" id="IPR013122">
    <property type="entry name" value="PKD1_2_channel"/>
</dbReference>
<evidence type="ECO:0000256" key="6">
    <source>
        <dbReference type="ARBA" id="ARBA00022753"/>
    </source>
</evidence>
<evidence type="ECO:0000256" key="3">
    <source>
        <dbReference type="ARBA" id="ARBA00022448"/>
    </source>
</evidence>
<comment type="subcellular location">
    <subcellularLocation>
        <location evidence="2">Cell membrane</location>
        <topology evidence="2">Multi-pass membrane protein</topology>
    </subcellularLocation>
    <subcellularLocation>
        <location evidence="1">Endosome membrane</location>
        <topology evidence="1">Multi-pass membrane protein</topology>
    </subcellularLocation>
</comment>
<evidence type="ECO:0000259" key="15">
    <source>
        <dbReference type="Pfam" id="PF21381"/>
    </source>
</evidence>
<reference evidence="17" key="2">
    <citation type="submission" date="2025-08" db="UniProtKB">
        <authorList>
            <consortium name="RefSeq"/>
        </authorList>
    </citation>
    <scope>IDENTIFICATION</scope>
    <source>
        <tissue evidence="17">Blood</tissue>
    </source>
</reference>
<name>A0A2D0RDH6_ICTPU</name>
<evidence type="ECO:0000256" key="1">
    <source>
        <dbReference type="ARBA" id="ARBA00004337"/>
    </source>
</evidence>
<evidence type="ECO:0000256" key="12">
    <source>
        <dbReference type="ARBA" id="ARBA00036634"/>
    </source>
</evidence>
<dbReference type="Proteomes" id="UP000221080">
    <property type="component" value="Chromosome 7"/>
</dbReference>
<accession>A0A2D0RDH6</accession>
<evidence type="ECO:0000256" key="8">
    <source>
        <dbReference type="ARBA" id="ARBA00023065"/>
    </source>
</evidence>
<feature type="transmembrane region" description="Helical" evidence="13">
    <location>
        <begin position="396"/>
        <end position="417"/>
    </location>
</feature>
<evidence type="ECO:0000313" key="17">
    <source>
        <dbReference type="RefSeq" id="XP_017328588.1"/>
    </source>
</evidence>
<dbReference type="Gene3D" id="1.10.287.70">
    <property type="match status" value="1"/>
</dbReference>
<dbReference type="GO" id="GO:0005765">
    <property type="term" value="C:lysosomal membrane"/>
    <property type="evidence" value="ECO:0007669"/>
    <property type="project" value="TreeGrafter"/>
</dbReference>
<dbReference type="InterPro" id="IPR039031">
    <property type="entry name" value="Mucolipin"/>
</dbReference>
<comment type="catalytic activity">
    <reaction evidence="12">
        <text>Ca(2+)(in) = Ca(2+)(out)</text>
        <dbReference type="Rhea" id="RHEA:29671"/>
        <dbReference type="ChEBI" id="CHEBI:29108"/>
    </reaction>
</comment>
<dbReference type="GeneID" id="108268238"/>
<keyword evidence="11" id="KW-0407">Ion channel</keyword>
<evidence type="ECO:0000256" key="10">
    <source>
        <dbReference type="ARBA" id="ARBA00023157"/>
    </source>
</evidence>
<evidence type="ECO:0000259" key="14">
    <source>
        <dbReference type="Pfam" id="PF08016"/>
    </source>
</evidence>
<proteinExistence type="predicted"/>
<feature type="transmembrane region" description="Helical" evidence="13">
    <location>
        <begin position="283"/>
        <end position="308"/>
    </location>
</feature>
<dbReference type="InterPro" id="IPR049134">
    <property type="entry name" value="MCLN_ECD"/>
</dbReference>
<feature type="transmembrane region" description="Helical" evidence="13">
    <location>
        <begin position="329"/>
        <end position="350"/>
    </location>
</feature>
<evidence type="ECO:0000313" key="16">
    <source>
        <dbReference type="Proteomes" id="UP000221080"/>
    </source>
</evidence>
<keyword evidence="5 13" id="KW-0812">Transmembrane</keyword>
<feature type="domain" description="Polycystin cation channel PKD1/PKD2" evidence="14">
    <location>
        <begin position="282"/>
        <end position="422"/>
    </location>
</feature>
<evidence type="ECO:0000256" key="2">
    <source>
        <dbReference type="ARBA" id="ARBA00004651"/>
    </source>
</evidence>
<sequence length="457" mass="52249">MASEWVVSGNNSEFELRRKLKYFFMNPCEKYRTRGRKPWKLTLQLIKITIITIQYLTLRSVTVGNHAFQRINGTDTPLILCQRFYTPENISPENQTLSIDPNVQTECVYIYSTKPFNITDFTLDFKRLLSLEVRMKIKAINLQTVRHDELPDCYNFGVTVVFDNSAHSGRIKVSLHSGVQISVCAHADISGSNAVSHFLLMVLLDLLVIMVCSLSLVLCTRSVIAGMRLLTEYAEFISVKWGKSLSSLERMEFINGWNILIIISDTLTVTASTLKICILAKVLSNYTICSILLGTATLLVWIGVLRYLGFFQKYNILILTMRAALPSALRFSLCAVMIYLSYCFCGWIVLGPHHENFRTFHTTAYCLLSMINGDEVYSTFTKLRERSALVWSFSRFYIYSFVSIFTYMVLSLFIAIITDTYDLIKKQDGQVFSDLQKFMTEYRDAPAPETDTDARAK</sequence>
<dbReference type="GO" id="GO:0072345">
    <property type="term" value="F:NAADP-sensitive calcium-release channel activity"/>
    <property type="evidence" value="ECO:0007669"/>
    <property type="project" value="TreeGrafter"/>
</dbReference>
<keyword evidence="3" id="KW-0813">Transport</keyword>
<gene>
    <name evidence="17" type="primary">mcoln3a</name>
</gene>
<dbReference type="RefSeq" id="XP_017328588.1">
    <property type="nucleotide sequence ID" value="XM_017473099.3"/>
</dbReference>
<keyword evidence="9 13" id="KW-0472">Membrane</keyword>
<keyword evidence="8" id="KW-0406">Ion transport</keyword>
<dbReference type="Pfam" id="PF08016">
    <property type="entry name" value="PKD_channel"/>
    <property type="match status" value="1"/>
</dbReference>
<dbReference type="PANTHER" id="PTHR12127:SF23">
    <property type="entry name" value="MUCOLIPIN-3 ISOFORM X1"/>
    <property type="match status" value="1"/>
</dbReference>
<evidence type="ECO:0000256" key="4">
    <source>
        <dbReference type="ARBA" id="ARBA00022475"/>
    </source>
</evidence>
<evidence type="ECO:0000256" key="5">
    <source>
        <dbReference type="ARBA" id="ARBA00022692"/>
    </source>
</evidence>
<evidence type="ECO:0000256" key="11">
    <source>
        <dbReference type="ARBA" id="ARBA00023303"/>
    </source>
</evidence>
<organism evidence="16 17">
    <name type="scientific">Ictalurus punctatus</name>
    <name type="common">Channel catfish</name>
    <name type="synonym">Silurus punctatus</name>
    <dbReference type="NCBI Taxonomy" id="7998"/>
    <lineage>
        <taxon>Eukaryota</taxon>
        <taxon>Metazoa</taxon>
        <taxon>Chordata</taxon>
        <taxon>Craniata</taxon>
        <taxon>Vertebrata</taxon>
        <taxon>Euteleostomi</taxon>
        <taxon>Actinopterygii</taxon>
        <taxon>Neopterygii</taxon>
        <taxon>Teleostei</taxon>
        <taxon>Ostariophysi</taxon>
        <taxon>Siluriformes</taxon>
        <taxon>Ictaluridae</taxon>
        <taxon>Ictalurus</taxon>
    </lineage>
</organism>
<keyword evidence="7 13" id="KW-1133">Transmembrane helix</keyword>
<dbReference type="Pfam" id="PF21381">
    <property type="entry name" value="MCLN_ECD"/>
    <property type="match status" value="1"/>
</dbReference>
<reference evidence="16" key="1">
    <citation type="journal article" date="2016" name="Nat. Commun.">
        <title>The channel catfish genome sequence provides insights into the evolution of scale formation in teleosts.</title>
        <authorList>
            <person name="Liu Z."/>
            <person name="Liu S."/>
            <person name="Yao J."/>
            <person name="Bao L."/>
            <person name="Zhang J."/>
            <person name="Li Y."/>
            <person name="Jiang C."/>
            <person name="Sun L."/>
            <person name="Wang R."/>
            <person name="Zhang Y."/>
            <person name="Zhou T."/>
            <person name="Zeng Q."/>
            <person name="Fu Q."/>
            <person name="Gao S."/>
            <person name="Li N."/>
            <person name="Koren S."/>
            <person name="Jiang Y."/>
            <person name="Zimin A."/>
            <person name="Xu P."/>
            <person name="Phillippy A.M."/>
            <person name="Geng X."/>
            <person name="Song L."/>
            <person name="Sun F."/>
            <person name="Li C."/>
            <person name="Wang X."/>
            <person name="Chen A."/>
            <person name="Jin Y."/>
            <person name="Yuan Z."/>
            <person name="Yang Y."/>
            <person name="Tan S."/>
            <person name="Peatman E."/>
            <person name="Lu J."/>
            <person name="Qin Z."/>
            <person name="Dunham R."/>
            <person name="Li Z."/>
            <person name="Sonstegard T."/>
            <person name="Feng J."/>
            <person name="Danzmann R.G."/>
            <person name="Schroeder S."/>
            <person name="Scheffler B."/>
            <person name="Duke M.V."/>
            <person name="Ballard L."/>
            <person name="Kucuktas H."/>
            <person name="Kaltenboeck L."/>
            <person name="Liu H."/>
            <person name="Armbruster J."/>
            <person name="Xie Y."/>
            <person name="Kirby M.L."/>
            <person name="Tian Y."/>
            <person name="Flanagan M.E."/>
            <person name="Mu W."/>
            <person name="Waldbieser G.C."/>
        </authorList>
    </citation>
    <scope>NUCLEOTIDE SEQUENCE [LARGE SCALE GENOMIC DNA]</scope>
    <source>
        <strain evidence="16">SDA103</strain>
    </source>
</reference>